<sequence>MPVISRFNYRYLICFIVLLPCTLCIGSFFLWLWRRSFVWRVDEGGVTLWSGRHEPWQRVRGYQLRKRLEAAGPSITRVDLQFVIGRAFVSPAWLQNGDEVVEALRIGFRDRVASGRRRSSYSQRR</sequence>
<evidence type="ECO:0000313" key="2">
    <source>
        <dbReference type="EMBL" id="SCW92116.1"/>
    </source>
</evidence>
<keyword evidence="1" id="KW-0812">Transmembrane</keyword>
<reference evidence="3" key="1">
    <citation type="submission" date="2016-10" db="EMBL/GenBank/DDBJ databases">
        <authorList>
            <person name="Varghese N."/>
            <person name="Submissions S."/>
        </authorList>
    </citation>
    <scope>NUCLEOTIDE SEQUENCE [LARGE SCALE GENOMIC DNA]</scope>
    <source>
        <strain evidence="3">CGMCC 1.1761</strain>
    </source>
</reference>
<protein>
    <submittedName>
        <fullName evidence="2">Uncharacterized protein</fullName>
    </submittedName>
</protein>
<gene>
    <name evidence="2" type="ORF">SAMN05660859_3788</name>
</gene>
<dbReference type="Proteomes" id="UP000198889">
    <property type="component" value="Unassembled WGS sequence"/>
</dbReference>
<evidence type="ECO:0000313" key="3">
    <source>
        <dbReference type="Proteomes" id="UP000198889"/>
    </source>
</evidence>
<organism evidence="2 3">
    <name type="scientific">Ancylobacter rudongensis</name>
    <dbReference type="NCBI Taxonomy" id="177413"/>
    <lineage>
        <taxon>Bacteria</taxon>
        <taxon>Pseudomonadati</taxon>
        <taxon>Pseudomonadota</taxon>
        <taxon>Alphaproteobacteria</taxon>
        <taxon>Hyphomicrobiales</taxon>
        <taxon>Xanthobacteraceae</taxon>
        <taxon>Ancylobacter</taxon>
    </lineage>
</organism>
<name>A0A1G4UEP5_9HYPH</name>
<dbReference type="EMBL" id="FMTP01000007">
    <property type="protein sequence ID" value="SCW92116.1"/>
    <property type="molecule type" value="Genomic_DNA"/>
</dbReference>
<accession>A0A1G4UEP5</accession>
<dbReference type="RefSeq" id="WP_244517921.1">
    <property type="nucleotide sequence ID" value="NZ_FMTP01000007.1"/>
</dbReference>
<keyword evidence="3" id="KW-1185">Reference proteome</keyword>
<feature type="transmembrane region" description="Helical" evidence="1">
    <location>
        <begin position="12"/>
        <end position="33"/>
    </location>
</feature>
<proteinExistence type="predicted"/>
<keyword evidence="1" id="KW-1133">Transmembrane helix</keyword>
<dbReference type="AlphaFoldDB" id="A0A1G4UEP5"/>
<keyword evidence="1" id="KW-0472">Membrane</keyword>
<evidence type="ECO:0000256" key="1">
    <source>
        <dbReference type="SAM" id="Phobius"/>
    </source>
</evidence>